<proteinExistence type="predicted"/>
<evidence type="ECO:0000259" key="1">
    <source>
        <dbReference type="Pfam" id="PF12706"/>
    </source>
</evidence>
<keyword evidence="3" id="KW-1185">Reference proteome</keyword>
<dbReference type="EMBL" id="JAWSTH010000012">
    <property type="protein sequence ID" value="MDW5594128.1"/>
    <property type="molecule type" value="Genomic_DNA"/>
</dbReference>
<evidence type="ECO:0000313" key="3">
    <source>
        <dbReference type="Proteomes" id="UP001284601"/>
    </source>
</evidence>
<dbReference type="InterPro" id="IPR050114">
    <property type="entry name" value="UPF0173_UPF0282_UlaG_hydrolase"/>
</dbReference>
<dbReference type="InterPro" id="IPR036866">
    <property type="entry name" value="RibonucZ/Hydroxyglut_hydro"/>
</dbReference>
<dbReference type="Pfam" id="PF12706">
    <property type="entry name" value="Lactamase_B_2"/>
    <property type="match status" value="1"/>
</dbReference>
<dbReference type="Gene3D" id="3.60.15.10">
    <property type="entry name" value="Ribonuclease Z/Hydroxyacylglutathione hydrolase-like"/>
    <property type="match status" value="1"/>
</dbReference>
<accession>A0ABU4HLE9</accession>
<gene>
    <name evidence="2" type="ORF">R7226_07270</name>
</gene>
<name>A0ABU4HLE9_9ACTN</name>
<comment type="caution">
    <text evidence="2">The sequence shown here is derived from an EMBL/GenBank/DDBJ whole genome shotgun (WGS) entry which is preliminary data.</text>
</comment>
<dbReference type="SUPFAM" id="SSF56281">
    <property type="entry name" value="Metallo-hydrolase/oxidoreductase"/>
    <property type="match status" value="1"/>
</dbReference>
<sequence>MRIRRLGWAGLELEVDGESAVVDLFEDASALEPFVGPPHGPLPAPAAAGTIATALVTHLHSDHADPAAIAAALRPEGLLLRPAPAPAGGPLENGALVLAEQGIAEREISTQTVEPWESVTRGPFTFIAVPAVDGFGDPQVSWAIEAGGVRILHAGDTIFHGSWWLTKLRLGTFDAVFLPVNGPRVSLPHRQPPSPFAAAMDPQQAAVAAAILGARLAVPIHYDTLNGPPLYEQVDGPAASFLAAAREAGVTARVLETGETLELEAAATPA</sequence>
<evidence type="ECO:0000313" key="2">
    <source>
        <dbReference type="EMBL" id="MDW5594128.1"/>
    </source>
</evidence>
<dbReference type="PANTHER" id="PTHR43546:SF3">
    <property type="entry name" value="UPF0173 METAL-DEPENDENT HYDROLASE MJ1163"/>
    <property type="match status" value="1"/>
</dbReference>
<feature type="domain" description="Metallo-beta-lactamase" evidence="1">
    <location>
        <begin position="40"/>
        <end position="222"/>
    </location>
</feature>
<dbReference type="RefSeq" id="WP_318596385.1">
    <property type="nucleotide sequence ID" value="NZ_JAWSTH010000012.1"/>
</dbReference>
<dbReference type="InterPro" id="IPR001279">
    <property type="entry name" value="Metallo-B-lactamas"/>
</dbReference>
<reference evidence="3" key="1">
    <citation type="submission" date="2023-07" db="EMBL/GenBank/DDBJ databases">
        <title>Conexibacter stalactiti sp. nov., isolated from stalactites in a lava cave and emended description of the genus Conexibacter.</title>
        <authorList>
            <person name="Lee S.D."/>
        </authorList>
    </citation>
    <scope>NUCLEOTIDE SEQUENCE [LARGE SCALE GENOMIC DNA]</scope>
    <source>
        <strain evidence="3">KCTC 39840</strain>
    </source>
</reference>
<dbReference type="PANTHER" id="PTHR43546">
    <property type="entry name" value="UPF0173 METAL-DEPENDENT HYDROLASE MJ1163-RELATED"/>
    <property type="match status" value="1"/>
</dbReference>
<organism evidence="2 3">
    <name type="scientific">Conexibacter stalactiti</name>
    <dbReference type="NCBI Taxonomy" id="1940611"/>
    <lineage>
        <taxon>Bacteria</taxon>
        <taxon>Bacillati</taxon>
        <taxon>Actinomycetota</taxon>
        <taxon>Thermoleophilia</taxon>
        <taxon>Solirubrobacterales</taxon>
        <taxon>Conexibacteraceae</taxon>
        <taxon>Conexibacter</taxon>
    </lineage>
</organism>
<dbReference type="Proteomes" id="UP001284601">
    <property type="component" value="Unassembled WGS sequence"/>
</dbReference>
<protein>
    <submittedName>
        <fullName evidence="2">MBL fold metallo-hydrolase</fullName>
    </submittedName>
</protein>